<dbReference type="Proteomes" id="UP001157946">
    <property type="component" value="Unassembled WGS sequence"/>
</dbReference>
<name>A0AA45WIZ5_9BACL</name>
<keyword evidence="1" id="KW-1133">Transmembrane helix</keyword>
<organism evidence="2 3">
    <name type="scientific">Laceyella tengchongensis</name>
    <dbReference type="NCBI Taxonomy" id="574699"/>
    <lineage>
        <taxon>Bacteria</taxon>
        <taxon>Bacillati</taxon>
        <taxon>Bacillota</taxon>
        <taxon>Bacilli</taxon>
        <taxon>Bacillales</taxon>
        <taxon>Thermoactinomycetaceae</taxon>
        <taxon>Laceyella</taxon>
    </lineage>
</organism>
<dbReference type="EMBL" id="FXTU01000001">
    <property type="protein sequence ID" value="SMP01571.1"/>
    <property type="molecule type" value="Genomic_DNA"/>
</dbReference>
<proteinExistence type="predicted"/>
<dbReference type="AlphaFoldDB" id="A0AA45WIZ5"/>
<dbReference type="InterPro" id="IPR014509">
    <property type="entry name" value="YjdF-like"/>
</dbReference>
<evidence type="ECO:0000256" key="1">
    <source>
        <dbReference type="SAM" id="Phobius"/>
    </source>
</evidence>
<keyword evidence="1" id="KW-0812">Transmembrane</keyword>
<dbReference type="RefSeq" id="WP_194830582.1">
    <property type="nucleotide sequence ID" value="NZ_FXTU01000001.1"/>
</dbReference>
<sequence length="214" mass="25328">MRERVFYILMMISVVGVWIWSAIQPADRKLWFYEMIPAVLLLLALILTYRSFPFTPLTYFFAWVGMIVMLIGAHYTYGGMPLFDMLKNACGFSRNHFDRVGHFLQGVLPSLFFREILIRRNLVHRSWVWFFVISISTFFSAGYEIFEFLYGRLMGENMEDFLGTQGDQWDSHWDIISAMLGSTFVLVFLSGWQDRLIQKEKQMKKRTHQTTPNR</sequence>
<reference evidence="2" key="1">
    <citation type="submission" date="2017-05" db="EMBL/GenBank/DDBJ databases">
        <authorList>
            <person name="Varghese N."/>
            <person name="Submissions S."/>
        </authorList>
    </citation>
    <scope>NUCLEOTIDE SEQUENCE</scope>
    <source>
        <strain evidence="2">DSM 45262</strain>
    </source>
</reference>
<keyword evidence="1" id="KW-0472">Membrane</keyword>
<dbReference type="PIRSF" id="PIRSF020606">
    <property type="entry name" value="UCP020606"/>
    <property type="match status" value="1"/>
</dbReference>
<dbReference type="InterPro" id="IPR058534">
    <property type="entry name" value="YjdF"/>
</dbReference>
<feature type="transmembrane region" description="Helical" evidence="1">
    <location>
        <begin position="6"/>
        <end position="23"/>
    </location>
</feature>
<feature type="transmembrane region" description="Helical" evidence="1">
    <location>
        <begin position="171"/>
        <end position="192"/>
    </location>
</feature>
<feature type="transmembrane region" description="Helical" evidence="1">
    <location>
        <begin position="127"/>
        <end position="151"/>
    </location>
</feature>
<protein>
    <submittedName>
        <fullName evidence="2">Membrane protein</fullName>
    </submittedName>
</protein>
<dbReference type="Pfam" id="PF09997">
    <property type="entry name" value="DUF2238"/>
    <property type="match status" value="1"/>
</dbReference>
<accession>A0AA45WIZ5</accession>
<comment type="caution">
    <text evidence="2">The sequence shown here is derived from an EMBL/GenBank/DDBJ whole genome shotgun (WGS) entry which is preliminary data.</text>
</comment>
<evidence type="ECO:0000313" key="3">
    <source>
        <dbReference type="Proteomes" id="UP001157946"/>
    </source>
</evidence>
<feature type="transmembrane region" description="Helical" evidence="1">
    <location>
        <begin position="30"/>
        <end position="52"/>
    </location>
</feature>
<evidence type="ECO:0000313" key="2">
    <source>
        <dbReference type="EMBL" id="SMP01571.1"/>
    </source>
</evidence>
<gene>
    <name evidence="2" type="ORF">SAMN06265361_101266</name>
</gene>
<keyword evidence="3" id="KW-1185">Reference proteome</keyword>
<feature type="transmembrane region" description="Helical" evidence="1">
    <location>
        <begin position="58"/>
        <end position="77"/>
    </location>
</feature>